<keyword evidence="1" id="KW-0732">Signal</keyword>
<evidence type="ECO:0000313" key="2">
    <source>
        <dbReference type="EMBL" id="AZG76665.1"/>
    </source>
</evidence>
<protein>
    <submittedName>
        <fullName evidence="2">Uncharacterized protein</fullName>
    </submittedName>
</protein>
<dbReference type="Gene3D" id="1.25.40.10">
    <property type="entry name" value="Tetratricopeptide repeat domain"/>
    <property type="match status" value="1"/>
</dbReference>
<feature type="chain" id="PRO_5017966257" evidence="1">
    <location>
        <begin position="27"/>
        <end position="452"/>
    </location>
</feature>
<dbReference type="AlphaFoldDB" id="A0A3G8M5K0"/>
<gene>
    <name evidence="2" type="ORF">EHO51_07995</name>
</gene>
<evidence type="ECO:0000256" key="1">
    <source>
        <dbReference type="SAM" id="SignalP"/>
    </source>
</evidence>
<accession>A0A3G8M5K0</accession>
<organism evidence="2 3">
    <name type="scientific">Methylocystis rosea</name>
    <dbReference type="NCBI Taxonomy" id="173366"/>
    <lineage>
        <taxon>Bacteria</taxon>
        <taxon>Pseudomonadati</taxon>
        <taxon>Pseudomonadota</taxon>
        <taxon>Alphaproteobacteria</taxon>
        <taxon>Hyphomicrobiales</taxon>
        <taxon>Methylocystaceae</taxon>
        <taxon>Methylocystis</taxon>
    </lineage>
</organism>
<name>A0A3G8M5K0_9HYPH</name>
<dbReference type="SUPFAM" id="SSF48452">
    <property type="entry name" value="TPR-like"/>
    <property type="match status" value="1"/>
</dbReference>
<feature type="signal peptide" evidence="1">
    <location>
        <begin position="1"/>
        <end position="26"/>
    </location>
</feature>
<dbReference type="Proteomes" id="UP000273982">
    <property type="component" value="Chromosome"/>
</dbReference>
<reference evidence="2 3" key="1">
    <citation type="submission" date="2018-11" db="EMBL/GenBank/DDBJ databases">
        <title>Genome squencing of methanotrophic bacteria isolated from alkaline groundwater in Korea.</title>
        <authorList>
            <person name="Nguyen L.N."/>
        </authorList>
    </citation>
    <scope>NUCLEOTIDE SEQUENCE [LARGE SCALE GENOMIC DNA]</scope>
    <source>
        <strain evidence="2 3">GW6</strain>
    </source>
</reference>
<proteinExistence type="predicted"/>
<sequence>MFAYRAAPRLLGALFAAFALFSPALAQEDPRAEQERLAAYIQHNPTDYDATYRYVLLSTELRDYEAGIGALERMLMFNPNLSRARKELGFLYARLGAYELSAQHLRNALAEGGLDPVQVAQVEAQLPDIEKRTQANRLYLRMHVGLRAQSNANFFPTNNLFQVGGVGVASAASRKGDINSFQLVQAAHDLDFQNARGDQLETRVTGYATEQFRLPQYSVALFAGSVGPRIHIAPDLYPGLSIKPYVTGAVALLGGSNYLNAGGAGMSFGAELSRDLWFEPGAEWRAIWVDPSPGFLGYAGFSPYSTVSTLATGDVVTGYLSSSYRLTNDLRLEGRVAYTRAWAGNPQQSSDQVDVQAMLRLEVDPPFPIIPRRWTFAPYGRFTHLAFDAANPVINPFVARRDTVWIGGLMVDLPVTPYFGFAGNVEYARNDSNLPNFKTDNVSVSFGPTAKF</sequence>
<dbReference type="InterPro" id="IPR011990">
    <property type="entry name" value="TPR-like_helical_dom_sf"/>
</dbReference>
<dbReference type="Pfam" id="PF13371">
    <property type="entry name" value="TPR_9"/>
    <property type="match status" value="1"/>
</dbReference>
<evidence type="ECO:0000313" key="3">
    <source>
        <dbReference type="Proteomes" id="UP000273982"/>
    </source>
</evidence>
<dbReference type="KEGG" id="mros:EHO51_07995"/>
<dbReference type="EMBL" id="CP034086">
    <property type="protein sequence ID" value="AZG76665.1"/>
    <property type="molecule type" value="Genomic_DNA"/>
</dbReference>